<dbReference type="PANTHER" id="PTHR11102">
    <property type="entry name" value="SEL-1-LIKE PROTEIN"/>
    <property type="match status" value="1"/>
</dbReference>
<proteinExistence type="predicted"/>
<dbReference type="SUPFAM" id="SSF81901">
    <property type="entry name" value="HCP-like"/>
    <property type="match status" value="1"/>
</dbReference>
<evidence type="ECO:0000313" key="2">
    <source>
        <dbReference type="Proteomes" id="UP000280455"/>
    </source>
</evidence>
<dbReference type="AlphaFoldDB" id="A0AAD0ZJJ8"/>
<dbReference type="EMBL" id="CP027750">
    <property type="protein sequence ID" value="AZE30309.1"/>
    <property type="molecule type" value="Genomic_DNA"/>
</dbReference>
<protein>
    <recommendedName>
        <fullName evidence="3">Sel1 repeat family protein</fullName>
    </recommendedName>
</protein>
<dbReference type="Pfam" id="PF08238">
    <property type="entry name" value="Sel1"/>
    <property type="match status" value="3"/>
</dbReference>
<organism evidence="1 2">
    <name type="scientific">Pseudomonas chlororaphis subsp. aureofaciens</name>
    <dbReference type="NCBI Taxonomy" id="587851"/>
    <lineage>
        <taxon>Bacteria</taxon>
        <taxon>Pseudomonadati</taxon>
        <taxon>Pseudomonadota</taxon>
        <taxon>Gammaproteobacteria</taxon>
        <taxon>Pseudomonadales</taxon>
        <taxon>Pseudomonadaceae</taxon>
        <taxon>Pseudomonas</taxon>
    </lineage>
</organism>
<dbReference type="Gene3D" id="1.25.40.10">
    <property type="entry name" value="Tetratricopeptide repeat domain"/>
    <property type="match status" value="1"/>
</dbReference>
<evidence type="ECO:0008006" key="3">
    <source>
        <dbReference type="Google" id="ProtNLM"/>
    </source>
</evidence>
<reference evidence="1 2" key="1">
    <citation type="submission" date="2018-03" db="EMBL/GenBank/DDBJ databases">
        <title>Diversity of phytobeneficial traits revealed by whole-genome analysis of worldwide-isolated phenazine-producing Pseudomonas spp.</title>
        <authorList>
            <person name="Biessy A."/>
            <person name="Novinscak A."/>
            <person name="Blom J."/>
            <person name="Leger G."/>
            <person name="Thomashow L.S."/>
            <person name="Cazorla F.M."/>
            <person name="Josic D."/>
            <person name="Filion M."/>
        </authorList>
    </citation>
    <scope>NUCLEOTIDE SEQUENCE [LARGE SCALE GENOMIC DNA]</scope>
    <source>
        <strain evidence="1 2">ChPhzS24</strain>
    </source>
</reference>
<gene>
    <name evidence="1" type="ORF">C4K07_3524</name>
</gene>
<dbReference type="InterPro" id="IPR050767">
    <property type="entry name" value="Sel1_AlgK"/>
</dbReference>
<evidence type="ECO:0000313" key="1">
    <source>
        <dbReference type="EMBL" id="AZE30309.1"/>
    </source>
</evidence>
<dbReference type="PANTHER" id="PTHR11102:SF160">
    <property type="entry name" value="ERAD-ASSOCIATED E3 UBIQUITIN-PROTEIN LIGASE COMPONENT HRD3"/>
    <property type="match status" value="1"/>
</dbReference>
<dbReference type="SMART" id="SM00671">
    <property type="entry name" value="SEL1"/>
    <property type="match status" value="2"/>
</dbReference>
<dbReference type="InterPro" id="IPR006597">
    <property type="entry name" value="Sel1-like"/>
</dbReference>
<accession>A0AAD0ZJJ8</accession>
<sequence length="343" mass="38939">MCNAWNHRWDCDCGWGGGTGSGGNRADFFGSVYAVRPLQFASGLIWRKDRHPAFDTYTTPNAKCPVCGESVFFYQSPYGGRVFFDELGPPWSKHPCTDNYFAPTNKASVIFQPSNIQRRQTLAFQQGWKPLTNLNIEDDSEFLFFTGNTCEPFECHAFGLRSPHNINFDGPLYCRKLSDGRYEISWIPSSFSYNHFEIRVAFVVPHAYRPSRVEEWEKAAAGDAAAQNMVGMMLTFHRDSEMSRKARIFPEMCDWAAARMWFEAAAEMDYWAGIHNLGVMYLNGYGVEKNGARAFEFFSQAAQSLSPISLRRLADCYEQGIGTLSDLDMTAFLRELADISDED</sequence>
<dbReference type="Proteomes" id="UP000280455">
    <property type="component" value="Chromosome"/>
</dbReference>
<dbReference type="InterPro" id="IPR011990">
    <property type="entry name" value="TPR-like_helical_dom_sf"/>
</dbReference>
<name>A0AAD0ZJJ8_9PSED</name>